<dbReference type="NCBIfam" id="TIGR04183">
    <property type="entry name" value="Por_Secre_tail"/>
    <property type="match status" value="1"/>
</dbReference>
<dbReference type="HOGENOM" id="CLU_997294_0_0_10"/>
<evidence type="ECO:0000313" key="4">
    <source>
        <dbReference type="Proteomes" id="UP000008641"/>
    </source>
</evidence>
<reference evidence="4" key="2">
    <citation type="journal article" date="2011" name="Stand. Genomic Sci.">
        <title>Complete genome sequence of Weeksella virosa type strain (9751T).</title>
        <authorList>
            <person name="Lang E."/>
            <person name="Teshima H."/>
            <person name="Lucas S."/>
            <person name="Lapidus A."/>
            <person name="Hammon N."/>
            <person name="Deshpande S."/>
            <person name="Nolan M."/>
            <person name="Cheng J."/>
            <person name="Pitluck S."/>
            <person name="Liolios K."/>
            <person name="Pagani I."/>
            <person name="Mikhailova N."/>
            <person name="Ivanova N."/>
            <person name="Mavromatis K."/>
            <person name="Pati A."/>
            <person name="Tapia R."/>
            <person name="Han C."/>
            <person name="Goodwin L."/>
            <person name="Chen A."/>
            <person name="Palaniappan K."/>
            <person name="Land M."/>
            <person name="Hauser L."/>
            <person name="Chang Y."/>
            <person name="Jeffries C."/>
            <person name="Brambilla E."/>
            <person name="Kopitz M."/>
            <person name="Rohde M."/>
            <person name="Goker M."/>
            <person name="Tindall B."/>
            <person name="Detter J."/>
            <person name="Woyke T."/>
            <person name="Bristow J."/>
            <person name="Eisen J."/>
            <person name="Markowitz V."/>
            <person name="Hugenholtz P."/>
            <person name="Klenk H."/>
            <person name="Kyrpides N."/>
        </authorList>
    </citation>
    <scope>NUCLEOTIDE SEQUENCE [LARGE SCALE GENOMIC DNA]</scope>
    <source>
        <strain evidence="4">ATCC 43766 / DSM 16922 / JCM 21250 / NBRC 16016 / NCTC 11634 / CL345/78</strain>
    </source>
</reference>
<sequence>MKKKLYSFILFGMMLGAQPLTAQNTVLFTQEKSSDGNAISASSSSRTIHAADDFVLATDATLSKVVLYGAQIMQNLPSILKSTDFYIIEEEDLTTEPGTQNTIIFKSLQKMDGVNLISQGMDQTFEIDLSSHSIQLKADRKYWFIFSAYINAPYPSSLTDWHFYPANNKEGTKLAKVYTNEKWTQQPAGLTFTLEGESVLGSTEIFNSSSAPLAATVITDILEVKTNDFLSLTVFDLNGKSIMTSDKKINQVGFLPSGAYLSVITTKNGRRISTKFIKK</sequence>
<feature type="signal peptide" evidence="2">
    <location>
        <begin position="1"/>
        <end position="22"/>
    </location>
</feature>
<evidence type="ECO:0008006" key="5">
    <source>
        <dbReference type="Google" id="ProtNLM"/>
    </source>
</evidence>
<name>F0P1C1_WEEVC</name>
<gene>
    <name evidence="3" type="ordered locus">Weevi_1955</name>
</gene>
<reference evidence="3 4" key="1">
    <citation type="journal article" date="2011" name="Stand. Genomic Sci.">
        <title>Complete genome sequence of Weeksella virosa type strain (9751).</title>
        <authorList>
            <person name="Lang E."/>
            <person name="Teshima H."/>
            <person name="Lucas S."/>
            <person name="Lapidus A."/>
            <person name="Hammon N."/>
            <person name="Deshpande S."/>
            <person name="Nolan M."/>
            <person name="Cheng J.F."/>
            <person name="Pitluck S."/>
            <person name="Liolios K."/>
            <person name="Pagani I."/>
            <person name="Mikhailova N."/>
            <person name="Ivanova N."/>
            <person name="Mavromatis K."/>
            <person name="Pati A."/>
            <person name="Tapia R."/>
            <person name="Han C."/>
            <person name="Goodwin L."/>
            <person name="Chen A."/>
            <person name="Palaniappan K."/>
            <person name="Land M."/>
            <person name="Hauser L."/>
            <person name="Chang Y.J."/>
            <person name="Jeffries C.D."/>
            <person name="Brambilla E.M."/>
            <person name="Kopitz M."/>
            <person name="Rohde M."/>
            <person name="Goker M."/>
            <person name="Tindall B.J."/>
            <person name="Detter J.C."/>
            <person name="Woyke T."/>
            <person name="Bristow J."/>
            <person name="Eisen J.A."/>
            <person name="Markowitz V."/>
            <person name="Hugenholtz P."/>
            <person name="Klenk H.P."/>
            <person name="Kyrpides N.C."/>
        </authorList>
    </citation>
    <scope>NUCLEOTIDE SEQUENCE [LARGE SCALE GENOMIC DNA]</scope>
    <source>
        <strain evidence="4">ATCC 43766 / DSM 16922 / JCM 21250 / NBRC 16016 / NCTC 11634 / CL345/78</strain>
    </source>
</reference>
<accession>F0P1C1</accession>
<evidence type="ECO:0000313" key="3">
    <source>
        <dbReference type="EMBL" id="ADX68635.1"/>
    </source>
</evidence>
<evidence type="ECO:0000256" key="2">
    <source>
        <dbReference type="SAM" id="SignalP"/>
    </source>
</evidence>
<dbReference type="eggNOG" id="ENOG5032ZRW">
    <property type="taxonomic scope" value="Bacteria"/>
</dbReference>
<proteinExistence type="predicted"/>
<dbReference type="EMBL" id="CP002455">
    <property type="protein sequence ID" value="ADX68635.1"/>
    <property type="molecule type" value="Genomic_DNA"/>
</dbReference>
<dbReference type="OrthoDB" id="1288696at2"/>
<organism evidence="3 4">
    <name type="scientific">Weeksella virosa (strain ATCC 43766 / DSM 16922 / JCM 21250 / CCUG 30538 / CDC 9751 / IAM 14551 / NBRC 16016 / NCTC 11634 / CL345/78)</name>
    <dbReference type="NCBI Taxonomy" id="865938"/>
    <lineage>
        <taxon>Bacteria</taxon>
        <taxon>Pseudomonadati</taxon>
        <taxon>Bacteroidota</taxon>
        <taxon>Flavobacteriia</taxon>
        <taxon>Flavobacteriales</taxon>
        <taxon>Weeksellaceae</taxon>
        <taxon>Weeksella</taxon>
    </lineage>
</organism>
<dbReference type="RefSeq" id="WP_013599024.1">
    <property type="nucleotide sequence ID" value="NC_015144.1"/>
</dbReference>
<dbReference type="Proteomes" id="UP000008641">
    <property type="component" value="Chromosome"/>
</dbReference>
<feature type="chain" id="PRO_5003254317" description="Secretion system C-terminal sorting domain-containing protein" evidence="2">
    <location>
        <begin position="23"/>
        <end position="279"/>
    </location>
</feature>
<protein>
    <recommendedName>
        <fullName evidence="5">Secretion system C-terminal sorting domain-containing protein</fullName>
    </recommendedName>
</protein>
<evidence type="ECO:0000256" key="1">
    <source>
        <dbReference type="ARBA" id="ARBA00022729"/>
    </source>
</evidence>
<dbReference type="AlphaFoldDB" id="F0P1C1"/>
<dbReference type="InterPro" id="IPR026444">
    <property type="entry name" value="Secre_tail"/>
</dbReference>
<keyword evidence="4" id="KW-1185">Reference proteome</keyword>
<dbReference type="KEGG" id="wvi:Weevi_1955"/>
<keyword evidence="1 2" id="KW-0732">Signal</keyword>